<comment type="caution">
    <text evidence="8">The sequence shown here is derived from an EMBL/GenBank/DDBJ whole genome shotgun (WGS) entry which is preliminary data.</text>
</comment>
<evidence type="ECO:0000256" key="1">
    <source>
        <dbReference type="ARBA" id="ARBA00004651"/>
    </source>
</evidence>
<keyword evidence="4 6" id="KW-1133">Transmembrane helix</keyword>
<organism evidence="8 9">
    <name type="scientific">Pseudaminobacter soli</name>
    <name type="common">ex Zhang et al. 2022</name>
    <dbReference type="NCBI Taxonomy" id="2831468"/>
    <lineage>
        <taxon>Bacteria</taxon>
        <taxon>Pseudomonadati</taxon>
        <taxon>Pseudomonadota</taxon>
        <taxon>Alphaproteobacteria</taxon>
        <taxon>Hyphomicrobiales</taxon>
        <taxon>Phyllobacteriaceae</taxon>
        <taxon>Pseudaminobacter</taxon>
    </lineage>
</organism>
<evidence type="ECO:0000256" key="5">
    <source>
        <dbReference type="ARBA" id="ARBA00023136"/>
    </source>
</evidence>
<dbReference type="GO" id="GO:0005886">
    <property type="term" value="C:plasma membrane"/>
    <property type="evidence" value="ECO:0007669"/>
    <property type="project" value="UniProtKB-SubCell"/>
</dbReference>
<feature type="transmembrane region" description="Helical" evidence="6">
    <location>
        <begin position="6"/>
        <end position="26"/>
    </location>
</feature>
<feature type="domain" description="Type II secretion system protein GspF" evidence="7">
    <location>
        <begin position="167"/>
        <end position="295"/>
    </location>
</feature>
<keyword evidence="9" id="KW-1185">Reference proteome</keyword>
<feature type="transmembrane region" description="Helical" evidence="6">
    <location>
        <begin position="100"/>
        <end position="121"/>
    </location>
</feature>
<evidence type="ECO:0000256" key="3">
    <source>
        <dbReference type="ARBA" id="ARBA00022692"/>
    </source>
</evidence>
<keyword evidence="3 6" id="KW-0812">Transmembrane</keyword>
<dbReference type="AlphaFoldDB" id="A0A942DW57"/>
<name>A0A942DW57_9HYPH</name>
<dbReference type="InterPro" id="IPR018076">
    <property type="entry name" value="T2SS_GspF_dom"/>
</dbReference>
<keyword evidence="5 6" id="KW-0472">Membrane</keyword>
<sequence>MGENLILAATFVAVLLVSTISLSFVVSRREISSRLAEAGGKLTESGLFVDQDLSGLSKRDSARIKHYFDVIRNDTNSDSLPNRLLRAGFFSPNSLSYFQIVRAGIGFGVSVLAYFLLQTYVPSASNVLALVIALMAGAFSFFIANIVLERMGVSKERQYRRLFPDYMDMMIVCVDAGLSIEAAADRVAREFSPTHPGFGIHLSIMMLEVRGGRRLREALANLADRLRIDEARTLAVLFRQSEELGSSVTKSLRVYSREMRQHRILKAEEKANALPIKMLFPLATFLFPMSLLIVLVPIVMRVVSMLTGLSPGG</sequence>
<dbReference type="Proteomes" id="UP000680348">
    <property type="component" value="Unassembled WGS sequence"/>
</dbReference>
<evidence type="ECO:0000256" key="6">
    <source>
        <dbReference type="SAM" id="Phobius"/>
    </source>
</evidence>
<evidence type="ECO:0000256" key="4">
    <source>
        <dbReference type="ARBA" id="ARBA00022989"/>
    </source>
</evidence>
<accession>A0A942DW57</accession>
<reference evidence="8" key="1">
    <citation type="submission" date="2021-04" db="EMBL/GenBank/DDBJ databases">
        <title>Pseudaminobacter soli sp. nov., isolated from paddy soil contaminated by heavy metals.</title>
        <authorList>
            <person name="Zhang K."/>
        </authorList>
    </citation>
    <scope>NUCLEOTIDE SEQUENCE</scope>
    <source>
        <strain evidence="8">19-2017</strain>
    </source>
</reference>
<keyword evidence="2" id="KW-1003">Cell membrane</keyword>
<proteinExistence type="predicted"/>
<evidence type="ECO:0000256" key="2">
    <source>
        <dbReference type="ARBA" id="ARBA00022475"/>
    </source>
</evidence>
<evidence type="ECO:0000313" key="8">
    <source>
        <dbReference type="EMBL" id="MBS3648106.1"/>
    </source>
</evidence>
<dbReference type="Pfam" id="PF00482">
    <property type="entry name" value="T2SSF"/>
    <property type="match status" value="1"/>
</dbReference>
<evidence type="ECO:0000313" key="9">
    <source>
        <dbReference type="Proteomes" id="UP000680348"/>
    </source>
</evidence>
<dbReference type="EMBL" id="JAGWCR010000002">
    <property type="protein sequence ID" value="MBS3648106.1"/>
    <property type="molecule type" value="Genomic_DNA"/>
</dbReference>
<comment type="subcellular location">
    <subcellularLocation>
        <location evidence="1">Cell membrane</location>
        <topology evidence="1">Multi-pass membrane protein</topology>
    </subcellularLocation>
</comment>
<evidence type="ECO:0000259" key="7">
    <source>
        <dbReference type="Pfam" id="PF00482"/>
    </source>
</evidence>
<dbReference type="RefSeq" id="WP_188253654.1">
    <property type="nucleotide sequence ID" value="NZ_JABVCF010000002.1"/>
</dbReference>
<feature type="transmembrane region" description="Helical" evidence="6">
    <location>
        <begin position="279"/>
        <end position="300"/>
    </location>
</feature>
<dbReference type="PANTHER" id="PTHR35007:SF2">
    <property type="entry name" value="PILUS ASSEMBLE PROTEIN"/>
    <property type="match status" value="1"/>
</dbReference>
<protein>
    <submittedName>
        <fullName evidence="8">Type II secretion system F family protein</fullName>
    </submittedName>
</protein>
<dbReference type="PANTHER" id="PTHR35007">
    <property type="entry name" value="INTEGRAL MEMBRANE PROTEIN-RELATED"/>
    <property type="match status" value="1"/>
</dbReference>
<gene>
    <name evidence="8" type="ORF">KEU06_05620</name>
</gene>
<feature type="transmembrane region" description="Helical" evidence="6">
    <location>
        <begin position="127"/>
        <end position="148"/>
    </location>
</feature>